<dbReference type="Proteomes" id="UP000244168">
    <property type="component" value="Unassembled WGS sequence"/>
</dbReference>
<name>A0A2T5JDF7_9SPHI</name>
<comment type="caution">
    <text evidence="1">The sequence shown here is derived from an EMBL/GenBank/DDBJ whole genome shotgun (WGS) entry which is preliminary data.</text>
</comment>
<organism evidence="1 2">
    <name type="scientific">Mucilaginibacter yixingensis</name>
    <dbReference type="NCBI Taxonomy" id="1295612"/>
    <lineage>
        <taxon>Bacteria</taxon>
        <taxon>Pseudomonadati</taxon>
        <taxon>Bacteroidota</taxon>
        <taxon>Sphingobacteriia</taxon>
        <taxon>Sphingobacteriales</taxon>
        <taxon>Sphingobacteriaceae</taxon>
        <taxon>Mucilaginibacter</taxon>
    </lineage>
</organism>
<proteinExistence type="predicted"/>
<reference evidence="1 2" key="1">
    <citation type="submission" date="2018-04" db="EMBL/GenBank/DDBJ databases">
        <title>Genomic Encyclopedia of Archaeal and Bacterial Type Strains, Phase II (KMG-II): from individual species to whole genera.</title>
        <authorList>
            <person name="Goeker M."/>
        </authorList>
    </citation>
    <scope>NUCLEOTIDE SEQUENCE [LARGE SCALE GENOMIC DNA]</scope>
    <source>
        <strain evidence="1 2">DSM 26809</strain>
    </source>
</reference>
<keyword evidence="2" id="KW-1185">Reference proteome</keyword>
<dbReference type="EMBL" id="QAOQ01000002">
    <property type="protein sequence ID" value="PTQ99783.1"/>
    <property type="molecule type" value="Genomic_DNA"/>
</dbReference>
<dbReference type="OrthoDB" id="799864at2"/>
<evidence type="ECO:0000313" key="1">
    <source>
        <dbReference type="EMBL" id="PTQ99783.1"/>
    </source>
</evidence>
<evidence type="ECO:0000313" key="2">
    <source>
        <dbReference type="Proteomes" id="UP000244168"/>
    </source>
</evidence>
<protein>
    <submittedName>
        <fullName evidence="1">Uncharacterized protein</fullName>
    </submittedName>
</protein>
<accession>A0A2T5JDF7</accession>
<sequence>MKTIIKHISLLLWSGLIIPCCFICCFNGKAIVAADARTPCHPNGKSPVPCFDLVRDVAAKLLPVLNFF</sequence>
<dbReference type="AlphaFoldDB" id="A0A2T5JDF7"/>
<gene>
    <name evidence="1" type="ORF">C8P68_102613</name>
</gene>
<dbReference type="RefSeq" id="WP_146166498.1">
    <property type="nucleotide sequence ID" value="NZ_CP160205.1"/>
</dbReference>